<feature type="coiled-coil region" evidence="1">
    <location>
        <begin position="849"/>
        <end position="876"/>
    </location>
</feature>
<feature type="compositionally biased region" description="Acidic residues" evidence="2">
    <location>
        <begin position="661"/>
        <end position="697"/>
    </location>
</feature>
<feature type="compositionally biased region" description="Basic and acidic residues" evidence="2">
    <location>
        <begin position="241"/>
        <end position="254"/>
    </location>
</feature>
<feature type="compositionally biased region" description="Basic and acidic residues" evidence="2">
    <location>
        <begin position="529"/>
        <end position="540"/>
    </location>
</feature>
<feature type="compositionally biased region" description="Basic and acidic residues" evidence="2">
    <location>
        <begin position="698"/>
        <end position="722"/>
    </location>
</feature>
<gene>
    <name evidence="3" type="ORF">CTOB1V02_LOCUS5424</name>
</gene>
<feature type="region of interest" description="Disordered" evidence="2">
    <location>
        <begin position="902"/>
        <end position="930"/>
    </location>
</feature>
<feature type="region of interest" description="Disordered" evidence="2">
    <location>
        <begin position="390"/>
        <end position="452"/>
    </location>
</feature>
<feature type="compositionally biased region" description="Polar residues" evidence="2">
    <location>
        <begin position="727"/>
        <end position="739"/>
    </location>
</feature>
<dbReference type="AlphaFoldDB" id="A0A7R8WEM7"/>
<feature type="compositionally biased region" description="Low complexity" evidence="2">
    <location>
        <begin position="337"/>
        <end position="358"/>
    </location>
</feature>
<keyword evidence="1" id="KW-0175">Coiled coil</keyword>
<reference evidence="3" key="1">
    <citation type="submission" date="2020-11" db="EMBL/GenBank/DDBJ databases">
        <authorList>
            <person name="Tran Van P."/>
        </authorList>
    </citation>
    <scope>NUCLEOTIDE SEQUENCE</scope>
</reference>
<feature type="compositionally biased region" description="Low complexity" evidence="2">
    <location>
        <begin position="255"/>
        <end position="266"/>
    </location>
</feature>
<feature type="compositionally biased region" description="Basic and acidic residues" evidence="2">
    <location>
        <begin position="628"/>
        <end position="640"/>
    </location>
</feature>
<feature type="compositionally biased region" description="Polar residues" evidence="2">
    <location>
        <begin position="410"/>
        <end position="439"/>
    </location>
</feature>
<protein>
    <submittedName>
        <fullName evidence="3">Uncharacterized protein</fullName>
    </submittedName>
</protein>
<feature type="compositionally biased region" description="Polar residues" evidence="2">
    <location>
        <begin position="755"/>
        <end position="766"/>
    </location>
</feature>
<feature type="compositionally biased region" description="Polar residues" evidence="2">
    <location>
        <begin position="177"/>
        <end position="188"/>
    </location>
</feature>
<evidence type="ECO:0000256" key="1">
    <source>
        <dbReference type="SAM" id="Coils"/>
    </source>
</evidence>
<feature type="compositionally biased region" description="Polar residues" evidence="2">
    <location>
        <begin position="916"/>
        <end position="930"/>
    </location>
</feature>
<feature type="region of interest" description="Disordered" evidence="2">
    <location>
        <begin position="155"/>
        <end position="275"/>
    </location>
</feature>
<feature type="compositionally biased region" description="Basic and acidic residues" evidence="2">
    <location>
        <begin position="588"/>
        <end position="600"/>
    </location>
</feature>
<feature type="compositionally biased region" description="Basic and acidic residues" evidence="2">
    <location>
        <begin position="487"/>
        <end position="503"/>
    </location>
</feature>
<name>A0A7R8WEM7_9CRUS</name>
<dbReference type="EMBL" id="OB661171">
    <property type="protein sequence ID" value="CAD7227519.1"/>
    <property type="molecule type" value="Genomic_DNA"/>
</dbReference>
<feature type="region of interest" description="Disordered" evidence="2">
    <location>
        <begin position="317"/>
        <end position="370"/>
    </location>
</feature>
<feature type="compositionally biased region" description="Low complexity" evidence="2">
    <location>
        <begin position="792"/>
        <end position="810"/>
    </location>
</feature>
<feature type="region of interest" description="Disordered" evidence="2">
    <location>
        <begin position="1"/>
        <end position="36"/>
    </location>
</feature>
<proteinExistence type="predicted"/>
<feature type="compositionally biased region" description="Basic and acidic residues" evidence="2">
    <location>
        <begin position="548"/>
        <end position="562"/>
    </location>
</feature>
<feature type="region of interest" description="Disordered" evidence="2">
    <location>
        <begin position="465"/>
        <end position="826"/>
    </location>
</feature>
<feature type="compositionally biased region" description="Acidic residues" evidence="2">
    <location>
        <begin position="504"/>
        <end position="526"/>
    </location>
</feature>
<feature type="compositionally biased region" description="Basic and acidic residues" evidence="2">
    <location>
        <begin position="648"/>
        <end position="660"/>
    </location>
</feature>
<evidence type="ECO:0000313" key="3">
    <source>
        <dbReference type="EMBL" id="CAD7227519.1"/>
    </source>
</evidence>
<dbReference type="OrthoDB" id="445362at2759"/>
<sequence>MEEAEGHSSAVSDSEDEDGKREGRTQERKTNPPTLEPFWREFRHKLAFLGYDLDTRNEIYRKVGFKELSSGFLIRDDPLQSKKCGLTRLNRAPESNKRKNILLGLPLPPQKEKRVVQAMAGQLRPRRTMAHPVDVPFSITWNKELARASYRARFGVPQEPSSPPVDESERIERSGSALVTLNVPSSKQPEAVKKGERAAFPSVSGRKRRRLSSSSDQPEMMSQVDGPSDEEEKRPDRRKSSKDSSKSRTKKETSKSASSSEAAAEACGSPAQSWKSYKIPKKSWASPVVIHSPLSPPISQERLPTFISTFSGRKRVYASPAKSPTGRLPSAKPPAGLSSLARTPTASSSSANPSTSSSGRKRFSTSPAKSIFPVQRSQMVFNKVFSKFDLPGGASTRTKQPPLPRKPSTPVFSTFRPQVTPSAQVTPSSQVTPSAQVTPCPSDPSAKDGGKALKLILSQLDLAAKSKTEKSEKLGISPPPASTVMDADDKAAAGREKTPQREEETGEPIEEEEETDGPIRDEEETDGPIGREEETDGPIRDEEETDEPIGREEETDGPIRGEEETDAPIGREEETDGPIRDEEETDEPIGREEETDGPIRDEEETDEPIGREEETDGPIREEEETDEPIGREEETDGPIRDEEETDEPIGREEETDGPIRDEEETDEPIGREEETDGIITDEEETDGPIREEEETDEPIGREEETDEPIGREDGIGEPITREEETDPQSGKETNTSDPFSQKLDASEQPGMDTGDQLTMENNSGEQSIEEQFGGEDTVTLSEQTREASSRPENQQNQFSSSEESLDLYSEIFHPPTEETVEGAATGQSAEVVQSPVQRSAVELVLRQHVVELQTALKKSEEELKALRMRFKNFRMVSLEEIATKDAMLADLQKRFDDLALKRTESSVPPPRGYKPMSSQKNVFESRPTGS</sequence>
<feature type="compositionally biased region" description="Basic and acidic residues" evidence="2">
    <location>
        <begin position="569"/>
        <end position="580"/>
    </location>
</feature>
<feature type="compositionally biased region" description="Basic and acidic residues" evidence="2">
    <location>
        <begin position="608"/>
        <end position="620"/>
    </location>
</feature>
<accession>A0A7R8WEM7</accession>
<feature type="compositionally biased region" description="Basic and acidic residues" evidence="2">
    <location>
        <begin position="18"/>
        <end position="30"/>
    </location>
</feature>
<evidence type="ECO:0000256" key="2">
    <source>
        <dbReference type="SAM" id="MobiDB-lite"/>
    </source>
</evidence>
<organism evidence="3">
    <name type="scientific">Cyprideis torosa</name>
    <dbReference type="NCBI Taxonomy" id="163714"/>
    <lineage>
        <taxon>Eukaryota</taxon>
        <taxon>Metazoa</taxon>
        <taxon>Ecdysozoa</taxon>
        <taxon>Arthropoda</taxon>
        <taxon>Crustacea</taxon>
        <taxon>Oligostraca</taxon>
        <taxon>Ostracoda</taxon>
        <taxon>Podocopa</taxon>
        <taxon>Podocopida</taxon>
        <taxon>Cytherocopina</taxon>
        <taxon>Cytheroidea</taxon>
        <taxon>Cytherideidae</taxon>
        <taxon>Cyprideis</taxon>
    </lineage>
</organism>